<dbReference type="Pfam" id="PF00067">
    <property type="entry name" value="p450"/>
    <property type="match status" value="1"/>
</dbReference>
<dbReference type="Pfam" id="PF06119">
    <property type="entry name" value="NIDO"/>
    <property type="match status" value="1"/>
</dbReference>
<dbReference type="AlphaFoldDB" id="A0A915DM34"/>
<dbReference type="WBParaSite" id="jg20810">
    <property type="protein sequence ID" value="jg20810"/>
    <property type="gene ID" value="jg20810"/>
</dbReference>
<dbReference type="InterPro" id="IPR001128">
    <property type="entry name" value="Cyt_P450"/>
</dbReference>
<evidence type="ECO:0000259" key="3">
    <source>
        <dbReference type="PROSITE" id="PS51220"/>
    </source>
</evidence>
<feature type="domain" description="NIDO" evidence="3">
    <location>
        <begin position="455"/>
        <end position="638"/>
    </location>
</feature>
<comment type="similarity">
    <text evidence="1">Belongs to the cytochrome P450 family.</text>
</comment>
<keyword evidence="4" id="KW-1185">Reference proteome</keyword>
<dbReference type="GO" id="GO:0004497">
    <property type="term" value="F:monooxygenase activity"/>
    <property type="evidence" value="ECO:0007669"/>
    <property type="project" value="UniProtKB-KW"/>
</dbReference>
<dbReference type="PANTHER" id="PTHR13802">
    <property type="entry name" value="MUCIN 4-RELATED"/>
    <property type="match status" value="1"/>
</dbReference>
<dbReference type="InterPro" id="IPR051495">
    <property type="entry name" value="Epithelial_Barrier/Signaling"/>
</dbReference>
<dbReference type="Gene3D" id="1.10.630.10">
    <property type="entry name" value="Cytochrome P450"/>
    <property type="match status" value="1"/>
</dbReference>
<dbReference type="Proteomes" id="UP000887574">
    <property type="component" value="Unplaced"/>
</dbReference>
<organism evidence="4 5">
    <name type="scientific">Ditylenchus dipsaci</name>
    <dbReference type="NCBI Taxonomy" id="166011"/>
    <lineage>
        <taxon>Eukaryota</taxon>
        <taxon>Metazoa</taxon>
        <taxon>Ecdysozoa</taxon>
        <taxon>Nematoda</taxon>
        <taxon>Chromadorea</taxon>
        <taxon>Rhabditida</taxon>
        <taxon>Tylenchina</taxon>
        <taxon>Tylenchomorpha</taxon>
        <taxon>Sphaerularioidea</taxon>
        <taxon>Anguinidae</taxon>
        <taxon>Anguininae</taxon>
        <taxon>Ditylenchus</taxon>
    </lineage>
</organism>
<sequence length="650" mass="70954">MQEELDMVIGDNEDGTKRISLADRVKLPYTNAVINETQRFCNVFPVNLLRRTTKDVECGGFKIAKGTRIVPLISCVLYDEKIFPTPTTNLFYLYKITAKDSDNLPPMEKIVGITVAPMDYKLHYFGTKVNMQLLKTVLVCIILLFIEQARVEGLTSSISPYNIAQDFCFASLFGPGGEILLYGNTEIEGNNHTLIFVGKYQRYGNQIVWDGIISLLGENINVTFQPIVFDHFIVPHSFLTFLRATSIEHGITFIIQANFDPLINCPTHTNPLPSTPTSSPPHGNPNISPLSEAPVSVLGTIAFSGDSLNDNTNITLTGTVSRAGLAYLNGPIIINGAQGKLIILCDIQKSFGNSIAITGTIGIFLDEGTSLMGAVALSGTIDNHGAFQVHDDIVLVGFLKTQLMPDVGDLELFGDDTMSAPIKVPSTFEFFNSLGPTTGCPTMGPAFGTIKMIAAFWADSDLSATGSTAHLYYRTTTTDTAVLQKASEDISRAFPEEFCGLDIKWALVVTWYNNTFFGYNCPDICDGSADCAPRNTFQAVVATDGLRVFTIMYYQNITWHSDAGGFSCIYNPTCTFVPFHCADTCTGLGGRYANIGFENADGINHFYNPIMCTPDIVDVDMDSNVGVTGVYVYRVDTPEIVPANPHCTNN</sequence>
<dbReference type="PANTHER" id="PTHR13802:SF59">
    <property type="entry name" value="SUSHI DOMAIN-CONTAINING PROTEIN 2"/>
    <property type="match status" value="1"/>
</dbReference>
<protein>
    <submittedName>
        <fullName evidence="5">NIDO domain-containing protein</fullName>
    </submittedName>
</protein>
<evidence type="ECO:0000256" key="2">
    <source>
        <dbReference type="ARBA" id="ARBA00023033"/>
    </source>
</evidence>
<keyword evidence="2" id="KW-0560">Oxidoreductase</keyword>
<dbReference type="GO" id="GO:0020037">
    <property type="term" value="F:heme binding"/>
    <property type="evidence" value="ECO:0007669"/>
    <property type="project" value="InterPro"/>
</dbReference>
<accession>A0A915DM34</accession>
<dbReference type="GO" id="GO:0007160">
    <property type="term" value="P:cell-matrix adhesion"/>
    <property type="evidence" value="ECO:0007669"/>
    <property type="project" value="InterPro"/>
</dbReference>
<dbReference type="GO" id="GO:0016705">
    <property type="term" value="F:oxidoreductase activity, acting on paired donors, with incorporation or reduction of molecular oxygen"/>
    <property type="evidence" value="ECO:0007669"/>
    <property type="project" value="InterPro"/>
</dbReference>
<name>A0A915DM34_9BILA</name>
<dbReference type="PROSITE" id="PS51220">
    <property type="entry name" value="NIDO"/>
    <property type="match status" value="1"/>
</dbReference>
<dbReference type="SUPFAM" id="SSF48264">
    <property type="entry name" value="Cytochrome P450"/>
    <property type="match status" value="1"/>
</dbReference>
<dbReference type="InterPro" id="IPR003886">
    <property type="entry name" value="NIDO_dom"/>
</dbReference>
<keyword evidence="2" id="KW-0503">Monooxygenase</keyword>
<dbReference type="GO" id="GO:0005506">
    <property type="term" value="F:iron ion binding"/>
    <property type="evidence" value="ECO:0007669"/>
    <property type="project" value="InterPro"/>
</dbReference>
<dbReference type="SMART" id="SM00539">
    <property type="entry name" value="NIDO"/>
    <property type="match status" value="1"/>
</dbReference>
<reference evidence="5" key="1">
    <citation type="submission" date="2022-11" db="UniProtKB">
        <authorList>
            <consortium name="WormBaseParasite"/>
        </authorList>
    </citation>
    <scope>IDENTIFICATION</scope>
</reference>
<evidence type="ECO:0000256" key="1">
    <source>
        <dbReference type="ARBA" id="ARBA00010617"/>
    </source>
</evidence>
<evidence type="ECO:0000313" key="4">
    <source>
        <dbReference type="Proteomes" id="UP000887574"/>
    </source>
</evidence>
<dbReference type="InterPro" id="IPR036396">
    <property type="entry name" value="Cyt_P450_sf"/>
</dbReference>
<proteinExistence type="inferred from homology"/>
<evidence type="ECO:0000313" key="5">
    <source>
        <dbReference type="WBParaSite" id="jg20810"/>
    </source>
</evidence>